<protein>
    <submittedName>
        <fullName evidence="3">Iron-sulfur cluster assembly protein SufD</fullName>
    </submittedName>
</protein>
<evidence type="ECO:0000313" key="3">
    <source>
        <dbReference type="EMBL" id="GAC57281.1"/>
    </source>
</evidence>
<dbReference type="InterPro" id="IPR055346">
    <property type="entry name" value="Fe-S_cluster_assembly_SufBD"/>
</dbReference>
<dbReference type="InterPro" id="IPR000825">
    <property type="entry name" value="SUF_FeS_clus_asmbl_SufBD_core"/>
</dbReference>
<name>L7L945_9ACTN</name>
<comment type="similarity">
    <text evidence="1">Belongs to the iron-sulfur cluster assembly SufBD family.</text>
</comment>
<dbReference type="Pfam" id="PF01458">
    <property type="entry name" value="SUFBD_core"/>
    <property type="match status" value="1"/>
</dbReference>
<proteinExistence type="inferred from homology"/>
<dbReference type="eggNOG" id="COG0719">
    <property type="taxonomic scope" value="Bacteria"/>
</dbReference>
<dbReference type="Proteomes" id="UP000053405">
    <property type="component" value="Unassembled WGS sequence"/>
</dbReference>
<dbReference type="PANTHER" id="PTHR43575:SF1">
    <property type="entry name" value="PROTEIN ABCI7, CHLOROPLASTIC"/>
    <property type="match status" value="1"/>
</dbReference>
<dbReference type="EMBL" id="BANT01000018">
    <property type="protein sequence ID" value="GAC57281.1"/>
    <property type="molecule type" value="Genomic_DNA"/>
</dbReference>
<evidence type="ECO:0000259" key="2">
    <source>
        <dbReference type="Pfam" id="PF01458"/>
    </source>
</evidence>
<dbReference type="PANTHER" id="PTHR43575">
    <property type="entry name" value="PROTEIN ABCI7, CHLOROPLASTIC"/>
    <property type="match status" value="1"/>
</dbReference>
<comment type="caution">
    <text evidence="3">The sequence shown here is derived from an EMBL/GenBank/DDBJ whole genome shotgun (WGS) entry which is preliminary data.</text>
</comment>
<gene>
    <name evidence="3" type="primary">sufD</name>
    <name evidence="3" type="ORF">GOHSU_18_00360</name>
</gene>
<dbReference type="InterPro" id="IPR037284">
    <property type="entry name" value="SUF_FeS_clus_asmbl_SufBD_sf"/>
</dbReference>
<dbReference type="GO" id="GO:0016226">
    <property type="term" value="P:iron-sulfur cluster assembly"/>
    <property type="evidence" value="ECO:0007669"/>
    <property type="project" value="InterPro"/>
</dbReference>
<dbReference type="OrthoDB" id="9803529at2"/>
<organism evidence="3 4">
    <name type="scientific">Gordonia hirsuta DSM 44140 = NBRC 16056</name>
    <dbReference type="NCBI Taxonomy" id="1121927"/>
    <lineage>
        <taxon>Bacteria</taxon>
        <taxon>Bacillati</taxon>
        <taxon>Actinomycetota</taxon>
        <taxon>Actinomycetes</taxon>
        <taxon>Mycobacteriales</taxon>
        <taxon>Gordoniaceae</taxon>
        <taxon>Gordonia</taxon>
    </lineage>
</organism>
<dbReference type="AlphaFoldDB" id="L7L945"/>
<feature type="domain" description="SUF system FeS cluster assembly SufBD core" evidence="2">
    <location>
        <begin position="134"/>
        <end position="367"/>
    </location>
</feature>
<dbReference type="STRING" id="1121927.GOHSU_18_00360"/>
<dbReference type="SUPFAM" id="SSF101960">
    <property type="entry name" value="Stabilizer of iron transporter SufD"/>
    <property type="match status" value="1"/>
</dbReference>
<reference evidence="3 4" key="1">
    <citation type="submission" date="2012-12" db="EMBL/GenBank/DDBJ databases">
        <title>Whole genome shotgun sequence of Gordonia hirsuta NBRC 16056.</title>
        <authorList>
            <person name="Isaki-Nakamura S."/>
            <person name="Hosoyama A."/>
            <person name="Tsuchikane K."/>
            <person name="Katsumata H."/>
            <person name="Baba S."/>
            <person name="Yamazaki S."/>
            <person name="Fujita N."/>
        </authorList>
    </citation>
    <scope>NUCLEOTIDE SEQUENCE [LARGE SCALE GENOMIC DNA]</scope>
    <source>
        <strain evidence="3 4">NBRC 16056</strain>
    </source>
</reference>
<sequence>MTAAQKSNNPDTNAPVTPVVNKGELFTSFDVDAFEVPGQREEAWRFTPFRRLRGLHDGTAARTSTTTVTVEGVGDGVQVETVDRGDARLGSGGEPFDRVAAQAFSSFAEATVVTIAGEAQVTEPVLLTMTGPGAGQVAYSHLQIHAKAFANATVVLDQRGGGIIGENVEIIVDDSAHLTVINVHDWDDDAVHVSAHHLSLGRDAALRHFAISLGGDTVRISPRVQYRAPGGDAELLGLYFADAGQHLEQRLLVDHSAPHCRSHVVYKGALQGDVSGDKRGEARTVWIGDVLIRPSAEGTDTYELNRNLVLTDNARADSVPNLEIETGEIVGAGHASATGRFDDEQLFYLQSRGIPEDQARRLVVRGFFGEILAKIAVPELRERLEAAVEAELESAGA</sequence>
<evidence type="ECO:0000256" key="1">
    <source>
        <dbReference type="ARBA" id="ARBA00043967"/>
    </source>
</evidence>
<evidence type="ECO:0000313" key="4">
    <source>
        <dbReference type="Proteomes" id="UP000053405"/>
    </source>
</evidence>
<keyword evidence="4" id="KW-1185">Reference proteome</keyword>
<accession>L7L945</accession>
<dbReference type="NCBIfam" id="TIGR01981">
    <property type="entry name" value="sufD"/>
    <property type="match status" value="1"/>
</dbReference>
<dbReference type="InterPro" id="IPR011542">
    <property type="entry name" value="SUF_FeS_clus_asmbl_SufD"/>
</dbReference>
<dbReference type="RefSeq" id="WP_005939115.1">
    <property type="nucleotide sequence ID" value="NZ_ATVK01000048.1"/>
</dbReference>